<gene>
    <name evidence="2" type="ORF">LVIROSA_LOCUS34685</name>
</gene>
<dbReference type="Pfam" id="PF01582">
    <property type="entry name" value="TIR"/>
    <property type="match status" value="1"/>
</dbReference>
<dbReference type="PROSITE" id="PS50104">
    <property type="entry name" value="TIR"/>
    <property type="match status" value="1"/>
</dbReference>
<organism evidence="2 3">
    <name type="scientific">Lactuca virosa</name>
    <dbReference type="NCBI Taxonomy" id="75947"/>
    <lineage>
        <taxon>Eukaryota</taxon>
        <taxon>Viridiplantae</taxon>
        <taxon>Streptophyta</taxon>
        <taxon>Embryophyta</taxon>
        <taxon>Tracheophyta</taxon>
        <taxon>Spermatophyta</taxon>
        <taxon>Magnoliopsida</taxon>
        <taxon>eudicotyledons</taxon>
        <taxon>Gunneridae</taxon>
        <taxon>Pentapetalae</taxon>
        <taxon>asterids</taxon>
        <taxon>campanulids</taxon>
        <taxon>Asterales</taxon>
        <taxon>Asteraceae</taxon>
        <taxon>Cichorioideae</taxon>
        <taxon>Cichorieae</taxon>
        <taxon>Lactucinae</taxon>
        <taxon>Lactuca</taxon>
    </lineage>
</organism>
<keyword evidence="3" id="KW-1185">Reference proteome</keyword>
<protein>
    <recommendedName>
        <fullName evidence="1">TIR domain-containing protein</fullName>
    </recommendedName>
</protein>
<dbReference type="GO" id="GO:0007165">
    <property type="term" value="P:signal transduction"/>
    <property type="evidence" value="ECO:0007669"/>
    <property type="project" value="InterPro"/>
</dbReference>
<evidence type="ECO:0000313" key="3">
    <source>
        <dbReference type="Proteomes" id="UP001157418"/>
    </source>
</evidence>
<dbReference type="PANTHER" id="PTHR11017">
    <property type="entry name" value="LEUCINE-RICH REPEAT-CONTAINING PROTEIN"/>
    <property type="match status" value="1"/>
</dbReference>
<comment type="caution">
    <text evidence="2">The sequence shown here is derived from an EMBL/GenBank/DDBJ whole genome shotgun (WGS) entry which is preliminary data.</text>
</comment>
<dbReference type="Proteomes" id="UP001157418">
    <property type="component" value="Unassembled WGS sequence"/>
</dbReference>
<dbReference type="InterPro" id="IPR000157">
    <property type="entry name" value="TIR_dom"/>
</dbReference>
<dbReference type="SUPFAM" id="SSF52200">
    <property type="entry name" value="Toll/Interleukin receptor TIR domain"/>
    <property type="match status" value="1"/>
</dbReference>
<name>A0AAU9PGB6_9ASTR</name>
<sequence>MLEQRRSFNHFVLPVFYHVDPSDIRDQRQSFAIEVEDGVEGSKWTEYNVNRWKVALSEVADLTGMVVLGSESDFIAKIVDAIDCKLDMKLVSTPAHLIGMDSRANDINSWLKNEQSGANMGRKIVLEESKDPAKRSRVLQNNESYRLLGKGQGSETIEGLAIDMRKLSQWTRSNLSKRSELICVISP</sequence>
<dbReference type="EMBL" id="CAKMRJ010005634">
    <property type="protein sequence ID" value="CAH1449185.1"/>
    <property type="molecule type" value="Genomic_DNA"/>
</dbReference>
<dbReference type="Gene3D" id="3.40.50.10140">
    <property type="entry name" value="Toll/interleukin-1 receptor homology (TIR) domain"/>
    <property type="match status" value="1"/>
</dbReference>
<feature type="domain" description="TIR" evidence="1">
    <location>
        <begin position="1"/>
        <end position="86"/>
    </location>
</feature>
<dbReference type="PANTHER" id="PTHR11017:SF492">
    <property type="entry name" value="TIR DOMAIN, P-LOOP CONTAINING NUCLEOSIDE TRIPHOSPHATE HYDROLASE"/>
    <property type="match status" value="1"/>
</dbReference>
<dbReference type="InterPro" id="IPR044974">
    <property type="entry name" value="Disease_R_plants"/>
</dbReference>
<evidence type="ECO:0000259" key="1">
    <source>
        <dbReference type="PROSITE" id="PS50104"/>
    </source>
</evidence>
<evidence type="ECO:0000313" key="2">
    <source>
        <dbReference type="EMBL" id="CAH1449185.1"/>
    </source>
</evidence>
<accession>A0AAU9PGB6</accession>
<proteinExistence type="predicted"/>
<dbReference type="InterPro" id="IPR035897">
    <property type="entry name" value="Toll_tir_struct_dom_sf"/>
</dbReference>
<dbReference type="AlphaFoldDB" id="A0AAU9PGB6"/>
<dbReference type="GO" id="GO:0006952">
    <property type="term" value="P:defense response"/>
    <property type="evidence" value="ECO:0007669"/>
    <property type="project" value="InterPro"/>
</dbReference>
<reference evidence="2 3" key="1">
    <citation type="submission" date="2022-01" db="EMBL/GenBank/DDBJ databases">
        <authorList>
            <person name="Xiong W."/>
            <person name="Schranz E."/>
        </authorList>
    </citation>
    <scope>NUCLEOTIDE SEQUENCE [LARGE SCALE GENOMIC DNA]</scope>
</reference>